<name>A0A7W7EL72_9HYPH</name>
<accession>A0A7W7EL72</accession>
<gene>
    <name evidence="2" type="ORF">GGE60_003308</name>
</gene>
<sequence>MSAEEQDLVAEFLGVSIVDVAAHRAISRQGFREMKQPDYTYGQMSSPDIGAGGPADGNQKAHPIFGCMKGTMTIAADLDLTVPIDVEWSDKLYNE</sequence>
<keyword evidence="3" id="KW-1185">Reference proteome</keyword>
<dbReference type="RefSeq" id="WP_245276529.1">
    <property type="nucleotide sequence ID" value="NZ_JACIIG010000007.1"/>
</dbReference>
<dbReference type="Proteomes" id="UP000543836">
    <property type="component" value="Unassembled WGS sequence"/>
</dbReference>
<feature type="region of interest" description="Disordered" evidence="1">
    <location>
        <begin position="37"/>
        <end position="57"/>
    </location>
</feature>
<evidence type="ECO:0000256" key="1">
    <source>
        <dbReference type="SAM" id="MobiDB-lite"/>
    </source>
</evidence>
<dbReference type="AlphaFoldDB" id="A0A7W7EL72"/>
<reference evidence="2 3" key="1">
    <citation type="submission" date="2020-08" db="EMBL/GenBank/DDBJ databases">
        <title>Genomic Encyclopedia of Type Strains, Phase IV (KMG-V): Genome sequencing to study the core and pangenomes of soil and plant-associated prokaryotes.</title>
        <authorList>
            <person name="Whitman W."/>
        </authorList>
    </citation>
    <scope>NUCLEOTIDE SEQUENCE [LARGE SCALE GENOMIC DNA]</scope>
    <source>
        <strain evidence="2 3">SEMIA 492</strain>
    </source>
</reference>
<proteinExistence type="predicted"/>
<dbReference type="EMBL" id="JACIIG010000007">
    <property type="protein sequence ID" value="MBB4569189.1"/>
    <property type="molecule type" value="Genomic_DNA"/>
</dbReference>
<organism evidence="2 3">
    <name type="scientific">Rhizobium leucaenae</name>
    <dbReference type="NCBI Taxonomy" id="29450"/>
    <lineage>
        <taxon>Bacteria</taxon>
        <taxon>Pseudomonadati</taxon>
        <taxon>Pseudomonadota</taxon>
        <taxon>Alphaproteobacteria</taxon>
        <taxon>Hyphomicrobiales</taxon>
        <taxon>Rhizobiaceae</taxon>
        <taxon>Rhizobium/Agrobacterium group</taxon>
        <taxon>Rhizobium</taxon>
    </lineage>
</organism>
<evidence type="ECO:0000313" key="2">
    <source>
        <dbReference type="EMBL" id="MBB4569189.1"/>
    </source>
</evidence>
<evidence type="ECO:0000313" key="3">
    <source>
        <dbReference type="Proteomes" id="UP000543836"/>
    </source>
</evidence>
<protein>
    <submittedName>
        <fullName evidence="2">Uncharacterized protein</fullName>
    </submittedName>
</protein>
<comment type="caution">
    <text evidence="2">The sequence shown here is derived from an EMBL/GenBank/DDBJ whole genome shotgun (WGS) entry which is preliminary data.</text>
</comment>